<name>A0A7M7G6I3_NASVI</name>
<reference evidence="2" key="1">
    <citation type="submission" date="2021-01" db="UniProtKB">
        <authorList>
            <consortium name="EnsemblMetazoa"/>
        </authorList>
    </citation>
    <scope>IDENTIFICATION</scope>
</reference>
<dbReference type="EnsemblMetazoa" id="XM_001605358">
    <property type="protein sequence ID" value="XP_001605408"/>
    <property type="gene ID" value="LOC100122248"/>
</dbReference>
<evidence type="ECO:0000256" key="1">
    <source>
        <dbReference type="SAM" id="MobiDB-lite"/>
    </source>
</evidence>
<sequence length="122" mass="14303">MDLVYIPEILTFGSFRSPQYRDYEQPWNKNYFDNGKTSSYYHHRQPQQQQQRESKDSCHLCKENKRRSLAAYIRGKTRNNSCSEICEEEEEVEEQQKQQKQEASSSGSAEPDSKSKKSPVTA</sequence>
<feature type="compositionally biased region" description="Low complexity" evidence="1">
    <location>
        <begin position="101"/>
        <end position="110"/>
    </location>
</feature>
<evidence type="ECO:0000313" key="2">
    <source>
        <dbReference type="EnsemblMetazoa" id="XP_001605408"/>
    </source>
</evidence>
<feature type="region of interest" description="Disordered" evidence="1">
    <location>
        <begin position="25"/>
        <end position="59"/>
    </location>
</feature>
<dbReference type="OrthoDB" id="8190439at2759"/>
<dbReference type="AlphaFoldDB" id="A0A7M7G6I3"/>
<organism evidence="2 3">
    <name type="scientific">Nasonia vitripennis</name>
    <name type="common">Parasitic wasp</name>
    <dbReference type="NCBI Taxonomy" id="7425"/>
    <lineage>
        <taxon>Eukaryota</taxon>
        <taxon>Metazoa</taxon>
        <taxon>Ecdysozoa</taxon>
        <taxon>Arthropoda</taxon>
        <taxon>Hexapoda</taxon>
        <taxon>Insecta</taxon>
        <taxon>Pterygota</taxon>
        <taxon>Neoptera</taxon>
        <taxon>Endopterygota</taxon>
        <taxon>Hymenoptera</taxon>
        <taxon>Apocrita</taxon>
        <taxon>Proctotrupomorpha</taxon>
        <taxon>Chalcidoidea</taxon>
        <taxon>Pteromalidae</taxon>
        <taxon>Pteromalinae</taxon>
        <taxon>Nasonia</taxon>
    </lineage>
</organism>
<dbReference type="Proteomes" id="UP000002358">
    <property type="component" value="Chromosome 2"/>
</dbReference>
<dbReference type="OMA" id="RDYEQPW"/>
<protein>
    <submittedName>
        <fullName evidence="2">Uncharacterized protein</fullName>
    </submittedName>
</protein>
<gene>
    <name evidence="2" type="primary">100122248</name>
</gene>
<keyword evidence="3" id="KW-1185">Reference proteome</keyword>
<evidence type="ECO:0000313" key="3">
    <source>
        <dbReference type="Proteomes" id="UP000002358"/>
    </source>
</evidence>
<proteinExistence type="predicted"/>
<dbReference type="KEGG" id="nvi:100122248"/>
<dbReference type="InParanoid" id="A0A7M7G6I3"/>
<accession>A0A7M7G6I3</accession>
<feature type="region of interest" description="Disordered" evidence="1">
    <location>
        <begin position="79"/>
        <end position="122"/>
    </location>
</feature>